<keyword evidence="5" id="KW-1185">Reference proteome</keyword>
<keyword evidence="1" id="KW-0343">GTPase activation</keyword>
<feature type="region of interest" description="Disordered" evidence="2">
    <location>
        <begin position="376"/>
        <end position="397"/>
    </location>
</feature>
<dbReference type="Pfam" id="PF00566">
    <property type="entry name" value="RabGAP-TBC"/>
    <property type="match status" value="2"/>
</dbReference>
<proteinExistence type="predicted"/>
<sequence length="753" mass="83549">MISFVEPYAALKCFAESVWGQYFRNTELERTIDKDLMRLYPENGSFFQSPGCQAILRRILLVWSLIHPESSYRQGMHELLAPLAYVLHVDVNHLQHIKYQCEDRFDDPFDRFSAPWTTIMERSANLSIPRAAGGKETLSSNSNTEGTARLGSTGACCEPSGDDEDMQALILGSDNYGAEGELGALLSSRFLEHDAYCMFDALLSGQKGAVVMANYFLTSSGPSSFGGNPPVLEASDAIYRALAAVDKPLYMHLVELGIEPQYFTLRWVRLLFGREFLLENLLLLWDAIFSASNTPISSGVEQEDFSSNIQYSARSAFISSLAVAMLLYVRPVLLASPDAAGCLKRLLNYPQISDITNLIETAKFLQPLVQAAARTPAPSVPRTVRTPEKKRTLKHSISGSISPPIGQSVLLAFQEQSIPCSPDFLRMSLPDGYWEEKWTHSILQKFISGEVMDAQGIDSAGKGYTAQMTVKYSAGKEETGNATQSTLQVNDQHVNAVDLALKGSEVCNWMEPAGNDEDQLLLQECFMSKHNFNLQKQDSDMQPEYSHPQSSEESTKIAVELEVTRTIHAHGSYVEQSIVQAERSLKDYKSAHHPMPRSPSIASIEGVEEISQTTNDLSFSDKPKPSPPSSKLNWVWNFRKNTTGEKTVENVARDVPKSGIDRNFDSSDLEEDLAAEQMVSSPGKSTRMHNDTLQALGQSMLDHIQVVESSLSWTPDLEHEEQSSQASLHRKGCTAVLIALAELRKISITLQHM</sequence>
<evidence type="ECO:0000313" key="4">
    <source>
        <dbReference type="EMBL" id="CAK9215748.1"/>
    </source>
</evidence>
<dbReference type="PANTHER" id="PTHR22957">
    <property type="entry name" value="TBC1 DOMAIN FAMILY MEMBER GTPASE-ACTIVATING PROTEIN"/>
    <property type="match status" value="1"/>
</dbReference>
<dbReference type="SUPFAM" id="SSF47923">
    <property type="entry name" value="Ypt/Rab-GAP domain of gyp1p"/>
    <property type="match status" value="2"/>
</dbReference>
<dbReference type="PROSITE" id="PS50086">
    <property type="entry name" value="TBC_RABGAP"/>
    <property type="match status" value="1"/>
</dbReference>
<gene>
    <name evidence="4" type="ORF">CSSPTR1EN2_LOCUS12897</name>
</gene>
<name>A0ABP0UA58_9BRYO</name>
<evidence type="ECO:0000256" key="1">
    <source>
        <dbReference type="ARBA" id="ARBA00022468"/>
    </source>
</evidence>
<protein>
    <recommendedName>
        <fullName evidence="3">Rab-GAP TBC domain-containing protein</fullName>
    </recommendedName>
</protein>
<organism evidence="4 5">
    <name type="scientific">Sphagnum troendelagicum</name>
    <dbReference type="NCBI Taxonomy" id="128251"/>
    <lineage>
        <taxon>Eukaryota</taxon>
        <taxon>Viridiplantae</taxon>
        <taxon>Streptophyta</taxon>
        <taxon>Embryophyta</taxon>
        <taxon>Bryophyta</taxon>
        <taxon>Sphagnophytina</taxon>
        <taxon>Sphagnopsida</taxon>
        <taxon>Sphagnales</taxon>
        <taxon>Sphagnaceae</taxon>
        <taxon>Sphagnum</taxon>
    </lineage>
</organism>
<dbReference type="Proteomes" id="UP001497512">
    <property type="component" value="Chromosome 2"/>
</dbReference>
<evidence type="ECO:0000259" key="3">
    <source>
        <dbReference type="PROSITE" id="PS50086"/>
    </source>
</evidence>
<reference evidence="4" key="1">
    <citation type="submission" date="2024-02" db="EMBL/GenBank/DDBJ databases">
        <authorList>
            <consortium name="ELIXIR-Norway"/>
            <consortium name="Elixir Norway"/>
        </authorList>
    </citation>
    <scope>NUCLEOTIDE SEQUENCE</scope>
</reference>
<feature type="region of interest" description="Disordered" evidence="2">
    <location>
        <begin position="612"/>
        <end position="631"/>
    </location>
</feature>
<evidence type="ECO:0000256" key="2">
    <source>
        <dbReference type="SAM" id="MobiDB-lite"/>
    </source>
</evidence>
<evidence type="ECO:0000313" key="5">
    <source>
        <dbReference type="Proteomes" id="UP001497512"/>
    </source>
</evidence>
<dbReference type="InterPro" id="IPR035969">
    <property type="entry name" value="Rab-GAP_TBC_sf"/>
</dbReference>
<feature type="domain" description="Rab-GAP TBC" evidence="3">
    <location>
        <begin position="9"/>
        <end position="292"/>
    </location>
</feature>
<dbReference type="InterPro" id="IPR000195">
    <property type="entry name" value="Rab-GAP-TBC_dom"/>
</dbReference>
<dbReference type="Gene3D" id="1.10.472.80">
    <property type="entry name" value="Ypt/Rab-GAP domain of gyp1p, domain 3"/>
    <property type="match status" value="1"/>
</dbReference>
<feature type="compositionally biased region" description="Polar residues" evidence="2">
    <location>
        <begin position="137"/>
        <end position="146"/>
    </location>
</feature>
<dbReference type="SMART" id="SM00164">
    <property type="entry name" value="TBC"/>
    <property type="match status" value="1"/>
</dbReference>
<accession>A0ABP0UA58</accession>
<dbReference type="Gene3D" id="1.10.8.270">
    <property type="entry name" value="putative rabgap domain of human tbc1 domain family member 14 like domains"/>
    <property type="match status" value="1"/>
</dbReference>
<dbReference type="EMBL" id="OZ019894">
    <property type="protein sequence ID" value="CAK9215748.1"/>
    <property type="molecule type" value="Genomic_DNA"/>
</dbReference>
<dbReference type="PANTHER" id="PTHR22957:SF337">
    <property type="entry name" value="TBC1 DOMAIN FAMILY MEMBER 5"/>
    <property type="match status" value="1"/>
</dbReference>
<feature type="region of interest" description="Disordered" evidence="2">
    <location>
        <begin position="132"/>
        <end position="155"/>
    </location>
</feature>